<dbReference type="Pfam" id="PF00258">
    <property type="entry name" value="Flavodoxin_1"/>
    <property type="match status" value="1"/>
</dbReference>
<dbReference type="RefSeq" id="WP_090072927.1">
    <property type="nucleotide sequence ID" value="NZ_FOFT01000020.1"/>
</dbReference>
<gene>
    <name evidence="2" type="ORF">SAMN05216195_120108</name>
</gene>
<evidence type="ECO:0000259" key="1">
    <source>
        <dbReference type="PROSITE" id="PS50902"/>
    </source>
</evidence>
<keyword evidence="3" id="KW-1185">Reference proteome</keyword>
<dbReference type="InterPro" id="IPR029039">
    <property type="entry name" value="Flavoprotein-like_sf"/>
</dbReference>
<dbReference type="PROSITE" id="PS50902">
    <property type="entry name" value="FLAVODOXIN_LIKE"/>
    <property type="match status" value="1"/>
</dbReference>
<evidence type="ECO:0000313" key="3">
    <source>
        <dbReference type="Proteomes" id="UP000199028"/>
    </source>
</evidence>
<dbReference type="SUPFAM" id="SSF52218">
    <property type="entry name" value="Flavoproteins"/>
    <property type="match status" value="1"/>
</dbReference>
<dbReference type="GO" id="GO:0009055">
    <property type="term" value="F:electron transfer activity"/>
    <property type="evidence" value="ECO:0007669"/>
    <property type="project" value="InterPro"/>
</dbReference>
<name>A0A1H9XXK0_9PSEU</name>
<proteinExistence type="predicted"/>
<dbReference type="AlphaFoldDB" id="A0A1H9XXK0"/>
<dbReference type="EMBL" id="FOFT01000020">
    <property type="protein sequence ID" value="SES50477.1"/>
    <property type="molecule type" value="Genomic_DNA"/>
</dbReference>
<dbReference type="InterPro" id="IPR008254">
    <property type="entry name" value="Flavodoxin/NO_synth"/>
</dbReference>
<dbReference type="Gene3D" id="3.40.50.360">
    <property type="match status" value="1"/>
</dbReference>
<feature type="domain" description="Flavodoxin-like" evidence="1">
    <location>
        <begin position="4"/>
        <end position="169"/>
    </location>
</feature>
<sequence length="169" mass="17780">MKHALVVYESMFGNTEEIAEAVAEGLRGSMTVEVVEVSSAPVELSDEVGLLVVGGPTHAFSMSRPNTRADAATKGADKQAAAAAGLREWVEQIGKGAAHPPVAAFDTKVKRPRLPGSAARAALTRLRRAHFPVLTSAENFYVDGTAGPLLEGELDRARNWGAQCAAELS</sequence>
<organism evidence="2 3">
    <name type="scientific">Lentzea flaviverrucosa</name>
    <dbReference type="NCBI Taxonomy" id="200379"/>
    <lineage>
        <taxon>Bacteria</taxon>
        <taxon>Bacillati</taxon>
        <taxon>Actinomycetota</taxon>
        <taxon>Actinomycetes</taxon>
        <taxon>Pseudonocardiales</taxon>
        <taxon>Pseudonocardiaceae</taxon>
        <taxon>Lentzea</taxon>
    </lineage>
</organism>
<dbReference type="InterPro" id="IPR001226">
    <property type="entry name" value="Flavodoxin_CS"/>
</dbReference>
<dbReference type="GO" id="GO:0010181">
    <property type="term" value="F:FMN binding"/>
    <property type="evidence" value="ECO:0007669"/>
    <property type="project" value="InterPro"/>
</dbReference>
<dbReference type="PROSITE" id="PS00201">
    <property type="entry name" value="FLAVODOXIN"/>
    <property type="match status" value="1"/>
</dbReference>
<dbReference type="OrthoDB" id="3253043at2"/>
<accession>A0A1H9XXK0</accession>
<protein>
    <submittedName>
        <fullName evidence="2">Flavodoxin</fullName>
    </submittedName>
</protein>
<reference evidence="3" key="1">
    <citation type="submission" date="2016-10" db="EMBL/GenBank/DDBJ databases">
        <authorList>
            <person name="Varghese N."/>
            <person name="Submissions S."/>
        </authorList>
    </citation>
    <scope>NUCLEOTIDE SEQUENCE [LARGE SCALE GENOMIC DNA]</scope>
    <source>
        <strain evidence="3">CGMCC 4.578</strain>
    </source>
</reference>
<dbReference type="Proteomes" id="UP000199028">
    <property type="component" value="Unassembled WGS sequence"/>
</dbReference>
<evidence type="ECO:0000313" key="2">
    <source>
        <dbReference type="EMBL" id="SES50477.1"/>
    </source>
</evidence>